<keyword evidence="3" id="KW-1185">Reference proteome</keyword>
<accession>A0A835IJB3</accession>
<comment type="caution">
    <text evidence="2">The sequence shown here is derived from an EMBL/GenBank/DDBJ whole genome shotgun (WGS) entry which is preliminary data.</text>
</comment>
<feature type="region of interest" description="Disordered" evidence="1">
    <location>
        <begin position="38"/>
        <end position="60"/>
    </location>
</feature>
<dbReference type="EMBL" id="JADFTS010000002">
    <property type="protein sequence ID" value="KAF9618931.1"/>
    <property type="molecule type" value="Genomic_DNA"/>
</dbReference>
<sequence length="158" mass="18155">MPIIDLPLPNMDDVYAVECKAFSQIYAVMTCGKAREKHKEPLAQDSPRNHQQDTGISTTMDTDSAVAENEVVQDDNSAADSETNLANNAPEILEDQFSDIESMELLIPDWRRNLVEFLKTRELPVDKEFMKRSYDKKLHARVFKPGDWVLRTRQRSNK</sequence>
<evidence type="ECO:0000256" key="1">
    <source>
        <dbReference type="SAM" id="MobiDB-lite"/>
    </source>
</evidence>
<evidence type="ECO:0000313" key="2">
    <source>
        <dbReference type="EMBL" id="KAF9618931.1"/>
    </source>
</evidence>
<gene>
    <name evidence="2" type="ORF">IFM89_002926</name>
</gene>
<name>A0A835IJB3_9MAGN</name>
<feature type="compositionally biased region" description="Basic and acidic residues" evidence="1">
    <location>
        <begin position="38"/>
        <end position="51"/>
    </location>
</feature>
<organism evidence="2 3">
    <name type="scientific">Coptis chinensis</name>
    <dbReference type="NCBI Taxonomy" id="261450"/>
    <lineage>
        <taxon>Eukaryota</taxon>
        <taxon>Viridiplantae</taxon>
        <taxon>Streptophyta</taxon>
        <taxon>Embryophyta</taxon>
        <taxon>Tracheophyta</taxon>
        <taxon>Spermatophyta</taxon>
        <taxon>Magnoliopsida</taxon>
        <taxon>Ranunculales</taxon>
        <taxon>Ranunculaceae</taxon>
        <taxon>Coptidoideae</taxon>
        <taxon>Coptis</taxon>
    </lineage>
</organism>
<protein>
    <submittedName>
        <fullName evidence="2">Uncharacterized protein</fullName>
    </submittedName>
</protein>
<evidence type="ECO:0000313" key="3">
    <source>
        <dbReference type="Proteomes" id="UP000631114"/>
    </source>
</evidence>
<dbReference type="AlphaFoldDB" id="A0A835IJB3"/>
<dbReference type="OrthoDB" id="1637540at2759"/>
<proteinExistence type="predicted"/>
<reference evidence="2 3" key="1">
    <citation type="submission" date="2020-10" db="EMBL/GenBank/DDBJ databases">
        <title>The Coptis chinensis genome and diversification of protoberbering-type alkaloids.</title>
        <authorList>
            <person name="Wang B."/>
            <person name="Shu S."/>
            <person name="Song C."/>
            <person name="Liu Y."/>
        </authorList>
    </citation>
    <scope>NUCLEOTIDE SEQUENCE [LARGE SCALE GENOMIC DNA]</scope>
    <source>
        <strain evidence="2">HL-2020</strain>
        <tissue evidence="2">Leaf</tissue>
    </source>
</reference>
<dbReference type="Proteomes" id="UP000631114">
    <property type="component" value="Unassembled WGS sequence"/>
</dbReference>